<feature type="region of interest" description="Disordered" evidence="1">
    <location>
        <begin position="23"/>
        <end position="53"/>
    </location>
</feature>
<evidence type="ECO:0000313" key="3">
    <source>
        <dbReference type="EMBL" id="OMD47804.1"/>
    </source>
</evidence>
<reference evidence="3 4" key="1">
    <citation type="submission" date="2016-10" db="EMBL/GenBank/DDBJ databases">
        <title>Paenibacillus species isolates.</title>
        <authorList>
            <person name="Beno S.M."/>
        </authorList>
    </citation>
    <scope>NUCLEOTIDE SEQUENCE [LARGE SCALE GENOMIC DNA]</scope>
    <source>
        <strain evidence="3 4">FSL H7-0744</strain>
    </source>
</reference>
<evidence type="ECO:0008006" key="5">
    <source>
        <dbReference type="Google" id="ProtNLM"/>
    </source>
</evidence>
<dbReference type="PROSITE" id="PS51257">
    <property type="entry name" value="PROKAR_LIPOPROTEIN"/>
    <property type="match status" value="1"/>
</dbReference>
<feature type="compositionally biased region" description="Low complexity" evidence="1">
    <location>
        <begin position="23"/>
        <end position="38"/>
    </location>
</feature>
<evidence type="ECO:0000313" key="4">
    <source>
        <dbReference type="Proteomes" id="UP000187412"/>
    </source>
</evidence>
<dbReference type="Proteomes" id="UP000187412">
    <property type="component" value="Unassembled WGS sequence"/>
</dbReference>
<feature type="signal peptide" evidence="2">
    <location>
        <begin position="1"/>
        <end position="19"/>
    </location>
</feature>
<gene>
    <name evidence="3" type="ORF">BSK56_12910</name>
</gene>
<organism evidence="3 4">
    <name type="scientific">Paenibacillus borealis</name>
    <dbReference type="NCBI Taxonomy" id="160799"/>
    <lineage>
        <taxon>Bacteria</taxon>
        <taxon>Bacillati</taxon>
        <taxon>Bacillota</taxon>
        <taxon>Bacilli</taxon>
        <taxon>Bacillales</taxon>
        <taxon>Paenibacillaceae</taxon>
        <taxon>Paenibacillus</taxon>
    </lineage>
</organism>
<comment type="caution">
    <text evidence="3">The sequence shown here is derived from an EMBL/GenBank/DDBJ whole genome shotgun (WGS) entry which is preliminary data.</text>
</comment>
<keyword evidence="4" id="KW-1185">Reference proteome</keyword>
<feature type="chain" id="PRO_5046325870" description="Lipoprotein" evidence="2">
    <location>
        <begin position="20"/>
        <end position="244"/>
    </location>
</feature>
<name>A0ABX3HDR4_PAEBO</name>
<dbReference type="EMBL" id="MPTB01000014">
    <property type="protein sequence ID" value="OMD47804.1"/>
    <property type="molecule type" value="Genomic_DNA"/>
</dbReference>
<protein>
    <recommendedName>
        <fullName evidence="5">Lipoprotein</fullName>
    </recommendedName>
</protein>
<accession>A0ABX3HDR4</accession>
<evidence type="ECO:0000256" key="1">
    <source>
        <dbReference type="SAM" id="MobiDB-lite"/>
    </source>
</evidence>
<evidence type="ECO:0000256" key="2">
    <source>
        <dbReference type="SAM" id="SignalP"/>
    </source>
</evidence>
<keyword evidence="2" id="KW-0732">Signal</keyword>
<proteinExistence type="predicted"/>
<dbReference type="RefSeq" id="WP_076110883.1">
    <property type="nucleotide sequence ID" value="NZ_MPTB01000014.1"/>
</dbReference>
<sequence>MRTIGYVLIILFNISLLSACNSSNVNSSDPPSSKSDVVANHTNEPLSEEVKVEEKPSKDINTLIPSGWRLLIQDDEPVTTEGDLNKDGITDVAMIIEQLQPNTEEAPERSLLIAFGTNDSYLLSIIADKVILKSDEGGIWGDPFESLSIDRGSVVVSDYGGSNWRWYNKYRFRFQDNEWYLIGATMGEYFSGNATQEEADEQDYNLLTGDYIKKTNEDGKMTTERGNRGKKQLIKLKDFNIENM</sequence>